<organism evidence="2 3">
    <name type="scientific">Nocardia jiangxiensis</name>
    <dbReference type="NCBI Taxonomy" id="282685"/>
    <lineage>
        <taxon>Bacteria</taxon>
        <taxon>Bacillati</taxon>
        <taxon>Actinomycetota</taxon>
        <taxon>Actinomycetes</taxon>
        <taxon>Mycobacteriales</taxon>
        <taxon>Nocardiaceae</taxon>
        <taxon>Nocardia</taxon>
    </lineage>
</organism>
<keyword evidence="1" id="KW-1133">Transmembrane helix</keyword>
<feature type="transmembrane region" description="Helical" evidence="1">
    <location>
        <begin position="348"/>
        <end position="367"/>
    </location>
</feature>
<keyword evidence="3" id="KW-1185">Reference proteome</keyword>
<feature type="transmembrane region" description="Helical" evidence="1">
    <location>
        <begin position="136"/>
        <end position="157"/>
    </location>
</feature>
<feature type="transmembrane region" description="Helical" evidence="1">
    <location>
        <begin position="163"/>
        <end position="182"/>
    </location>
</feature>
<dbReference type="Pfam" id="PF06779">
    <property type="entry name" value="MFS_4"/>
    <property type="match status" value="1"/>
</dbReference>
<feature type="transmembrane region" description="Helical" evidence="1">
    <location>
        <begin position="46"/>
        <end position="67"/>
    </location>
</feature>
<feature type="transmembrane region" description="Helical" evidence="1">
    <location>
        <begin position="320"/>
        <end position="342"/>
    </location>
</feature>
<dbReference type="SUPFAM" id="SSF103473">
    <property type="entry name" value="MFS general substrate transporter"/>
    <property type="match status" value="1"/>
</dbReference>
<feature type="transmembrane region" description="Helical" evidence="1">
    <location>
        <begin position="12"/>
        <end position="31"/>
    </location>
</feature>
<keyword evidence="1" id="KW-0472">Membrane</keyword>
<gene>
    <name evidence="2" type="ORF">ACFYXQ_26350</name>
</gene>
<feature type="transmembrane region" description="Helical" evidence="1">
    <location>
        <begin position="237"/>
        <end position="257"/>
    </location>
</feature>
<feature type="transmembrane region" description="Helical" evidence="1">
    <location>
        <begin position="79"/>
        <end position="97"/>
    </location>
</feature>
<dbReference type="Proteomes" id="UP001601992">
    <property type="component" value="Unassembled WGS sequence"/>
</dbReference>
<name>A0ABW6S4S4_9NOCA</name>
<protein>
    <submittedName>
        <fullName evidence="2">YbfB/YjiJ family MFS transporter</fullName>
    </submittedName>
</protein>
<reference evidence="2 3" key="1">
    <citation type="submission" date="2024-10" db="EMBL/GenBank/DDBJ databases">
        <title>The Natural Products Discovery Center: Release of the First 8490 Sequenced Strains for Exploring Actinobacteria Biosynthetic Diversity.</title>
        <authorList>
            <person name="Kalkreuter E."/>
            <person name="Kautsar S.A."/>
            <person name="Yang D."/>
            <person name="Bader C.D."/>
            <person name="Teijaro C.N."/>
            <person name="Fluegel L."/>
            <person name="Davis C.M."/>
            <person name="Simpson J.R."/>
            <person name="Lauterbach L."/>
            <person name="Steele A.D."/>
            <person name="Gui C."/>
            <person name="Meng S."/>
            <person name="Li G."/>
            <person name="Viehrig K."/>
            <person name="Ye F."/>
            <person name="Su P."/>
            <person name="Kiefer A.F."/>
            <person name="Nichols A."/>
            <person name="Cepeda A.J."/>
            <person name="Yan W."/>
            <person name="Fan B."/>
            <person name="Jiang Y."/>
            <person name="Adhikari A."/>
            <person name="Zheng C.-J."/>
            <person name="Schuster L."/>
            <person name="Cowan T.M."/>
            <person name="Smanski M.J."/>
            <person name="Chevrette M.G."/>
            <person name="De Carvalho L.P.S."/>
            <person name="Shen B."/>
        </authorList>
    </citation>
    <scope>NUCLEOTIDE SEQUENCE [LARGE SCALE GENOMIC DNA]</scope>
    <source>
        <strain evidence="2 3">NPDC002593</strain>
    </source>
</reference>
<keyword evidence="1" id="KW-0812">Transmembrane</keyword>
<feature type="transmembrane region" description="Helical" evidence="1">
    <location>
        <begin position="289"/>
        <end position="308"/>
    </location>
</feature>
<dbReference type="Gene3D" id="1.20.1250.20">
    <property type="entry name" value="MFS general substrate transporter like domains"/>
    <property type="match status" value="2"/>
</dbReference>
<feature type="transmembrane region" description="Helical" evidence="1">
    <location>
        <begin position="203"/>
        <end position="225"/>
    </location>
</feature>
<accession>A0ABW6S4S4</accession>
<comment type="caution">
    <text evidence="2">The sequence shown here is derived from an EMBL/GenBank/DDBJ whole genome shotgun (WGS) entry which is preliminary data.</text>
</comment>
<evidence type="ECO:0000313" key="3">
    <source>
        <dbReference type="Proteomes" id="UP001601992"/>
    </source>
</evidence>
<feature type="transmembrane region" description="Helical" evidence="1">
    <location>
        <begin position="103"/>
        <end position="124"/>
    </location>
</feature>
<sequence length="370" mass="37078">MTTVLTSRPAVSPLRAAAGLAAAMGVGRFVYTPLMPVMISAGRIDARAGATIAAANYAGYLIGAVLLARRPDLNGRTAFRTAAATLILSEALMAWPAPAAVAAVLRLIAGIASAVLFIGCASVAAGHENRRRAAGIAFGGIGGGIALTGLLATAAGTAVPWQVMWLGTAALTALLLAPALRLEVRPATRAAAAAARSVRAWRLLQGTYFLEGLGYIVIGTFLVAALQSPGHRSLGTAMWVVVGVAAAPATLLWDLIARRWSPEIALVLALALQCVSAILPAASTGMVSALISAALFGATFTGITMLAIEVGGELTGPGAAATLTAGYGLGQVLGPLVVTPALGDGYGTAFAIAAVILAVATAGALRIKRT</sequence>
<evidence type="ECO:0000256" key="1">
    <source>
        <dbReference type="SAM" id="Phobius"/>
    </source>
</evidence>
<evidence type="ECO:0000313" key="2">
    <source>
        <dbReference type="EMBL" id="MFF3571305.1"/>
    </source>
</evidence>
<dbReference type="InterPro" id="IPR036259">
    <property type="entry name" value="MFS_trans_sf"/>
</dbReference>
<feature type="transmembrane region" description="Helical" evidence="1">
    <location>
        <begin position="264"/>
        <end position="283"/>
    </location>
</feature>
<dbReference type="PANTHER" id="PTHR23537">
    <property type="match status" value="1"/>
</dbReference>
<dbReference type="InterPro" id="IPR010645">
    <property type="entry name" value="MFS_4"/>
</dbReference>
<dbReference type="EMBL" id="JBIAQY010000009">
    <property type="protein sequence ID" value="MFF3571305.1"/>
    <property type="molecule type" value="Genomic_DNA"/>
</dbReference>
<proteinExistence type="predicted"/>
<dbReference type="RefSeq" id="WP_387405316.1">
    <property type="nucleotide sequence ID" value="NZ_JBIAQY010000009.1"/>
</dbReference>
<dbReference type="PANTHER" id="PTHR23537:SF1">
    <property type="entry name" value="SUGAR TRANSPORTER"/>
    <property type="match status" value="1"/>
</dbReference>